<dbReference type="Proteomes" id="UP000501054">
    <property type="component" value="Segment"/>
</dbReference>
<protein>
    <submittedName>
        <fullName evidence="1">Uncharacterized protein</fullName>
    </submittedName>
</protein>
<gene>
    <name evidence="1" type="ORF">HrrSp1_520</name>
</gene>
<name>A0A6G9RWK0_9CAUD</name>
<reference evidence="1 2" key="1">
    <citation type="journal article" date="2020" name="Genes (Basel)">
        <title>Comparative Genomics of Two New HF1-like Haloviruses.</title>
        <authorList>
            <person name="Dyall-Smith M."/>
            <person name="Tang S.L."/>
            <person name="Russ B."/>
            <person name="Chiang P.W."/>
            <person name="Pfeiffer F."/>
        </authorList>
    </citation>
    <scope>NUCLEOTIDE SEQUENCE [LARGE SCALE GENOMIC DNA]</scope>
</reference>
<organism evidence="1 2">
    <name type="scientific">Halorubrum virus Serpecor1</name>
    <dbReference type="NCBI Taxonomy" id="2721757"/>
    <lineage>
        <taxon>Viruses</taxon>
        <taxon>Duplodnaviria</taxon>
        <taxon>Heunggongvirae</taxon>
        <taxon>Uroviricota</taxon>
        <taxon>Caudoviricetes</taxon>
        <taxon>Thumleimavirales</taxon>
        <taxon>Hafunaviridae</taxon>
        <taxon>Haloferacalesvirus</taxon>
        <taxon>Haloferacalesvirus serpentinense</taxon>
        <taxon>Haloferacalesvirus Serpecor1</taxon>
    </lineage>
</organism>
<accession>A0A6G9RWK0</accession>
<keyword evidence="2" id="KW-1185">Reference proteome</keyword>
<sequence>MSNELQARDVLDILDAIPNRSTFYTQTEGDWFQMDFEADGTEYQLGVHIHRGIVSLYDRERGEEIYTTR</sequence>
<evidence type="ECO:0000313" key="1">
    <source>
        <dbReference type="EMBL" id="QIR31265.1"/>
    </source>
</evidence>
<evidence type="ECO:0000313" key="2">
    <source>
        <dbReference type="Proteomes" id="UP000501054"/>
    </source>
</evidence>
<proteinExistence type="predicted"/>
<dbReference type="EMBL" id="MN901521">
    <property type="protein sequence ID" value="QIR31265.1"/>
    <property type="molecule type" value="Genomic_DNA"/>
</dbReference>